<name>A0A1B2EUU8_9HYPH</name>
<protein>
    <submittedName>
        <fullName evidence="1">Uncharacterized protein</fullName>
    </submittedName>
</protein>
<dbReference type="OrthoDB" id="8020606at2"/>
<dbReference type="EMBL" id="CP016618">
    <property type="protein sequence ID" value="ANY83734.1"/>
    <property type="molecule type" value="Genomic_DNA"/>
</dbReference>
<keyword evidence="1" id="KW-0614">Plasmid</keyword>
<gene>
    <name evidence="1" type="ORF">BB934_36475</name>
</gene>
<sequence length="115" mass="12779">MFINAIAKQAYVDYPILSDLCADEIEQCIFQAYVRLVFQAVDTDNSRSVVMRLGPLEVHLSETYPKDAIFGLPPFWIEVFDGTSRVSIDSIGCHEFDDDELAAAVEMIVSAAGSR</sequence>
<proteinExistence type="predicted"/>
<reference evidence="1" key="1">
    <citation type="submission" date="2016-07" db="EMBL/GenBank/DDBJ databases">
        <title>Microvirga ossetica sp. nov. a new species of rhizobia isolated from root nodules of the legume species Vicia alpestris Steven originated from North Ossetia region in the Caucasus.</title>
        <authorList>
            <person name="Safronova V.I."/>
            <person name="Kuznetsova I.G."/>
            <person name="Sazanova A.L."/>
            <person name="Belimov A."/>
            <person name="Andronov E."/>
            <person name="Osledkin Y.S."/>
            <person name="Onishchuk O.P."/>
            <person name="Kurchak O.N."/>
            <person name="Shaposhnikov A.I."/>
            <person name="Willems A."/>
            <person name="Tikhonovich I.A."/>
        </authorList>
    </citation>
    <scope>NUCLEOTIDE SEQUENCE [LARGE SCALE GENOMIC DNA]</scope>
    <source>
        <strain evidence="1">V5/3M</strain>
        <plasmid evidence="1">unnamed3</plasmid>
    </source>
</reference>
<dbReference type="RefSeq" id="WP_099514716.1">
    <property type="nucleotide sequence ID" value="NZ_CP016618.1"/>
</dbReference>
<geneLocation type="plasmid" evidence="1">
    <name>unnamed3</name>
</geneLocation>
<organism evidence="1">
    <name type="scientific">Microvirga ossetica</name>
    <dbReference type="NCBI Taxonomy" id="1882682"/>
    <lineage>
        <taxon>Bacteria</taxon>
        <taxon>Pseudomonadati</taxon>
        <taxon>Pseudomonadota</taxon>
        <taxon>Alphaproteobacteria</taxon>
        <taxon>Hyphomicrobiales</taxon>
        <taxon>Methylobacteriaceae</taxon>
        <taxon>Microvirga</taxon>
    </lineage>
</organism>
<accession>A0A1B2EUU8</accession>
<dbReference type="AlphaFoldDB" id="A0A1B2EUU8"/>
<evidence type="ECO:0000313" key="1">
    <source>
        <dbReference type="EMBL" id="ANY83734.1"/>
    </source>
</evidence>
<dbReference type="KEGG" id="moc:BB934_36475"/>